<evidence type="ECO:0000313" key="4">
    <source>
        <dbReference type="WBParaSite" id="SMUV_0000790101-mRNA-1"/>
    </source>
</evidence>
<feature type="compositionally biased region" description="Polar residues" evidence="1">
    <location>
        <begin position="326"/>
        <end position="342"/>
    </location>
</feature>
<dbReference type="WBParaSite" id="SMUV_0000790101-mRNA-1">
    <property type="protein sequence ID" value="SMUV_0000790101-mRNA-1"/>
    <property type="gene ID" value="SMUV_0000790101"/>
</dbReference>
<dbReference type="GO" id="GO:0017075">
    <property type="term" value="F:syntaxin-1 binding"/>
    <property type="evidence" value="ECO:0007669"/>
    <property type="project" value="TreeGrafter"/>
</dbReference>
<dbReference type="GO" id="GO:0005516">
    <property type="term" value="F:calmodulin binding"/>
    <property type="evidence" value="ECO:0007669"/>
    <property type="project" value="TreeGrafter"/>
</dbReference>
<evidence type="ECO:0000313" key="3">
    <source>
        <dbReference type="Proteomes" id="UP000046393"/>
    </source>
</evidence>
<evidence type="ECO:0000256" key="1">
    <source>
        <dbReference type="SAM" id="MobiDB-lite"/>
    </source>
</evidence>
<dbReference type="GO" id="GO:0030672">
    <property type="term" value="C:synaptic vesicle membrane"/>
    <property type="evidence" value="ECO:0007669"/>
    <property type="project" value="TreeGrafter"/>
</dbReference>
<sequence>MHKDDENDFVSYVIVKLHSVASGTPLVKGNQPYYDQEFVFETNNLKGGILIELWAKGVLWDTLLGARYLPLSSVEYEPKPGNFKWLQLDATKVEHNGEVIGTSGVSLHSLLADIRFENLDLQGDEGKEFQAKLHAINECGELPCIHVAGISEDSDYTSDVSFPVHHQANASVRQWDGHLQARRHSRQSDRSHEKLETPQNEESFEEERNNVYEENEEHENDKYPYGEYNEDEQLLDVYSGSAYDEKVEHEFEHEHDQYDEDYNVQQCNDDDEDENVAEASDHDEDFNNYNYHNNLASSDMEHQAYTSDDSEQQGYNYSYGDHNDNQEPCASSANETANSTGESCVERSDLSPGWRRYSRRSLKRTDTFEEPRAFEYDDIDRISEEGEEPLSYNSRPPRRDSIDRSRSASPDRLSANLGCNESGAESPKIVEVELHSEEDDEAAEESEKHKRDYKALWKWAYEEVCRVHSIRRKWCRRMFFPGYLSYDDCNVRCCVVEEVTNKVSIFSLKSIVKQLNEEGGVLGEEFS</sequence>
<dbReference type="GO" id="GO:0042734">
    <property type="term" value="C:presynaptic membrane"/>
    <property type="evidence" value="ECO:0007669"/>
    <property type="project" value="TreeGrafter"/>
</dbReference>
<dbReference type="GO" id="GO:0016082">
    <property type="term" value="P:synaptic vesicle priming"/>
    <property type="evidence" value="ECO:0007669"/>
    <property type="project" value="TreeGrafter"/>
</dbReference>
<feature type="region of interest" description="Disordered" evidence="1">
    <location>
        <begin position="265"/>
        <end position="288"/>
    </location>
</feature>
<dbReference type="GO" id="GO:0099525">
    <property type="term" value="P:presynaptic dense core vesicle exocytosis"/>
    <property type="evidence" value="ECO:0007669"/>
    <property type="project" value="TreeGrafter"/>
</dbReference>
<dbReference type="Gene3D" id="2.60.40.150">
    <property type="entry name" value="C2 domain"/>
    <property type="match status" value="1"/>
</dbReference>
<dbReference type="InterPro" id="IPR035892">
    <property type="entry name" value="C2_domain_sf"/>
</dbReference>
<feature type="compositionally biased region" description="Basic and acidic residues" evidence="1">
    <location>
        <begin position="397"/>
        <end position="406"/>
    </location>
</feature>
<keyword evidence="3" id="KW-1185">Reference proteome</keyword>
<protein>
    <submittedName>
        <fullName evidence="4">C2 domain-containing protein</fullName>
    </submittedName>
</protein>
<evidence type="ECO:0000259" key="2">
    <source>
        <dbReference type="PROSITE" id="PS50004"/>
    </source>
</evidence>
<dbReference type="PANTHER" id="PTHR10480">
    <property type="entry name" value="PROTEIN UNC-13 HOMOLOG"/>
    <property type="match status" value="1"/>
</dbReference>
<name>A0A0N5ASW7_9BILA</name>
<dbReference type="GO" id="GO:0031594">
    <property type="term" value="C:neuromuscular junction"/>
    <property type="evidence" value="ECO:0007669"/>
    <property type="project" value="TreeGrafter"/>
</dbReference>
<dbReference type="GO" id="GO:0019992">
    <property type="term" value="F:diacylglycerol binding"/>
    <property type="evidence" value="ECO:0007669"/>
    <property type="project" value="InterPro"/>
</dbReference>
<dbReference type="AlphaFoldDB" id="A0A0N5ASW7"/>
<dbReference type="Pfam" id="PF00168">
    <property type="entry name" value="C2"/>
    <property type="match status" value="1"/>
</dbReference>
<dbReference type="InterPro" id="IPR027080">
    <property type="entry name" value="Unc-13"/>
</dbReference>
<organism evidence="3 4">
    <name type="scientific">Syphacia muris</name>
    <dbReference type="NCBI Taxonomy" id="451379"/>
    <lineage>
        <taxon>Eukaryota</taxon>
        <taxon>Metazoa</taxon>
        <taxon>Ecdysozoa</taxon>
        <taxon>Nematoda</taxon>
        <taxon>Chromadorea</taxon>
        <taxon>Rhabditida</taxon>
        <taxon>Spirurina</taxon>
        <taxon>Oxyuridomorpha</taxon>
        <taxon>Oxyuroidea</taxon>
        <taxon>Oxyuridae</taxon>
        <taxon>Syphacia</taxon>
    </lineage>
</organism>
<accession>A0A0N5ASW7</accession>
<feature type="compositionally biased region" description="Acidic residues" evidence="1">
    <location>
        <begin position="265"/>
        <end position="286"/>
    </location>
</feature>
<dbReference type="SUPFAM" id="SSF49562">
    <property type="entry name" value="C2 domain (Calcium/lipid-binding domain, CaLB)"/>
    <property type="match status" value="1"/>
</dbReference>
<feature type="region of interest" description="Disordered" evidence="1">
    <location>
        <begin position="379"/>
        <end position="425"/>
    </location>
</feature>
<feature type="region of interest" description="Disordered" evidence="1">
    <location>
        <begin position="303"/>
        <end position="350"/>
    </location>
</feature>
<proteinExistence type="predicted"/>
<feature type="compositionally biased region" description="Basic and acidic residues" evidence="1">
    <location>
        <begin position="186"/>
        <end position="196"/>
    </location>
</feature>
<reference evidence="4" key="1">
    <citation type="submission" date="2016-03" db="UniProtKB">
        <authorList>
            <consortium name="WormBaseParasite"/>
        </authorList>
    </citation>
    <scope>IDENTIFICATION</scope>
</reference>
<dbReference type="Proteomes" id="UP000046393">
    <property type="component" value="Unplaced"/>
</dbReference>
<dbReference type="GO" id="GO:0035249">
    <property type="term" value="P:synaptic transmission, glutamatergic"/>
    <property type="evidence" value="ECO:0007669"/>
    <property type="project" value="TreeGrafter"/>
</dbReference>
<dbReference type="GO" id="GO:0061789">
    <property type="term" value="P:dense core granule priming"/>
    <property type="evidence" value="ECO:0007669"/>
    <property type="project" value="TreeGrafter"/>
</dbReference>
<dbReference type="InterPro" id="IPR000008">
    <property type="entry name" value="C2_dom"/>
</dbReference>
<dbReference type="GO" id="GO:0098831">
    <property type="term" value="C:presynaptic active zone cytoplasmic component"/>
    <property type="evidence" value="ECO:0007669"/>
    <property type="project" value="TreeGrafter"/>
</dbReference>
<dbReference type="GO" id="GO:0016081">
    <property type="term" value="P:synaptic vesicle docking"/>
    <property type="evidence" value="ECO:0007669"/>
    <property type="project" value="TreeGrafter"/>
</dbReference>
<dbReference type="GO" id="GO:0043195">
    <property type="term" value="C:terminal bouton"/>
    <property type="evidence" value="ECO:0007669"/>
    <property type="project" value="TreeGrafter"/>
</dbReference>
<dbReference type="PROSITE" id="PS50004">
    <property type="entry name" value="C2"/>
    <property type="match status" value="1"/>
</dbReference>
<feature type="domain" description="C2" evidence="2">
    <location>
        <begin position="1"/>
        <end position="86"/>
    </location>
</feature>
<feature type="compositionally biased region" description="Polar residues" evidence="1">
    <location>
        <begin position="304"/>
        <end position="316"/>
    </location>
</feature>
<feature type="region of interest" description="Disordered" evidence="1">
    <location>
        <begin position="173"/>
        <end position="225"/>
    </location>
</feature>
<dbReference type="PANTHER" id="PTHR10480:SF12">
    <property type="entry name" value="UNC-13, ISOFORM E"/>
    <property type="match status" value="1"/>
</dbReference>
<dbReference type="STRING" id="451379.A0A0N5ASW7"/>